<protein>
    <recommendedName>
        <fullName evidence="7">Phosphatidic acid phosphatase type 2/haloperoxidase domain-containing protein</fullName>
    </recommendedName>
</protein>
<dbReference type="PANTHER" id="PTHR10165">
    <property type="entry name" value="LIPID PHOSPHATE PHOSPHATASE"/>
    <property type="match status" value="1"/>
</dbReference>
<feature type="transmembrane region" description="Helical" evidence="6">
    <location>
        <begin position="269"/>
        <end position="290"/>
    </location>
</feature>
<feature type="transmembrane region" description="Helical" evidence="6">
    <location>
        <begin position="139"/>
        <end position="162"/>
    </location>
</feature>
<gene>
    <name evidence="8" type="ORF">RDWZM_002506</name>
</gene>
<dbReference type="InterPro" id="IPR036938">
    <property type="entry name" value="PAP2/HPO_sf"/>
</dbReference>
<feature type="transmembrane region" description="Helical" evidence="6">
    <location>
        <begin position="100"/>
        <end position="119"/>
    </location>
</feature>
<dbReference type="GO" id="GO:0005886">
    <property type="term" value="C:plasma membrane"/>
    <property type="evidence" value="ECO:0007669"/>
    <property type="project" value="TreeGrafter"/>
</dbReference>
<dbReference type="GO" id="GO:0008195">
    <property type="term" value="F:phosphatidate phosphatase activity"/>
    <property type="evidence" value="ECO:0007669"/>
    <property type="project" value="TreeGrafter"/>
</dbReference>
<dbReference type="Proteomes" id="UP001142055">
    <property type="component" value="Chromosome 1"/>
</dbReference>
<proteinExistence type="inferred from homology"/>
<dbReference type="GO" id="GO:0046839">
    <property type="term" value="P:phospholipid dephosphorylation"/>
    <property type="evidence" value="ECO:0007669"/>
    <property type="project" value="TreeGrafter"/>
</dbReference>
<keyword evidence="5 6" id="KW-0472">Membrane</keyword>
<evidence type="ECO:0000256" key="6">
    <source>
        <dbReference type="SAM" id="Phobius"/>
    </source>
</evidence>
<dbReference type="SMART" id="SM00014">
    <property type="entry name" value="acidPPc"/>
    <property type="match status" value="1"/>
</dbReference>
<feature type="domain" description="Phosphatidic acid phosphatase type 2/haloperoxidase" evidence="7">
    <location>
        <begin position="192"/>
        <end position="347"/>
    </location>
</feature>
<feature type="transmembrane region" description="Helical" evidence="6">
    <location>
        <begin position="182"/>
        <end position="203"/>
    </location>
</feature>
<evidence type="ECO:0000256" key="2">
    <source>
        <dbReference type="ARBA" id="ARBA00008816"/>
    </source>
</evidence>
<dbReference type="PANTHER" id="PTHR10165:SF103">
    <property type="entry name" value="PHOSPHOLIPID PHOSPHATASE HOMOLOG 1.2 HOMOLOG"/>
    <property type="match status" value="1"/>
</dbReference>
<name>A0A9Q0RS97_BLOTA</name>
<evidence type="ECO:0000259" key="7">
    <source>
        <dbReference type="SMART" id="SM00014"/>
    </source>
</evidence>
<dbReference type="EMBL" id="JAPWDV010000001">
    <property type="protein sequence ID" value="KAJ6223961.1"/>
    <property type="molecule type" value="Genomic_DNA"/>
</dbReference>
<dbReference type="AlphaFoldDB" id="A0A9Q0RS97"/>
<comment type="subcellular location">
    <subcellularLocation>
        <location evidence="1">Membrane</location>
        <topology evidence="1">Multi-pass membrane protein</topology>
    </subcellularLocation>
</comment>
<dbReference type="SUPFAM" id="SSF48317">
    <property type="entry name" value="Acid phosphatase/Vanadium-dependent haloperoxidase"/>
    <property type="match status" value="1"/>
</dbReference>
<accession>A0A9Q0RS97</accession>
<evidence type="ECO:0000256" key="4">
    <source>
        <dbReference type="ARBA" id="ARBA00022989"/>
    </source>
</evidence>
<dbReference type="OMA" id="RVVDHMH"/>
<feature type="transmembrane region" description="Helical" evidence="6">
    <location>
        <begin position="302"/>
        <end position="320"/>
    </location>
</feature>
<comment type="similarity">
    <text evidence="2">Belongs to the PA-phosphatase related phosphoesterase family.</text>
</comment>
<organism evidence="8 9">
    <name type="scientific">Blomia tropicalis</name>
    <name type="common">Mite</name>
    <dbReference type="NCBI Taxonomy" id="40697"/>
    <lineage>
        <taxon>Eukaryota</taxon>
        <taxon>Metazoa</taxon>
        <taxon>Ecdysozoa</taxon>
        <taxon>Arthropoda</taxon>
        <taxon>Chelicerata</taxon>
        <taxon>Arachnida</taxon>
        <taxon>Acari</taxon>
        <taxon>Acariformes</taxon>
        <taxon>Sarcoptiformes</taxon>
        <taxon>Astigmata</taxon>
        <taxon>Glycyphagoidea</taxon>
        <taxon>Echimyopodidae</taxon>
        <taxon>Blomia</taxon>
    </lineage>
</organism>
<dbReference type="Pfam" id="PF01569">
    <property type="entry name" value="PAP2"/>
    <property type="match status" value="1"/>
</dbReference>
<evidence type="ECO:0000256" key="5">
    <source>
        <dbReference type="ARBA" id="ARBA00023136"/>
    </source>
</evidence>
<keyword evidence="4 6" id="KW-1133">Transmembrane helix</keyword>
<evidence type="ECO:0000256" key="3">
    <source>
        <dbReference type="ARBA" id="ARBA00022692"/>
    </source>
</evidence>
<evidence type="ECO:0000313" key="9">
    <source>
        <dbReference type="Proteomes" id="UP001142055"/>
    </source>
</evidence>
<comment type="caution">
    <text evidence="8">The sequence shown here is derived from an EMBL/GenBank/DDBJ whole genome shotgun (WGS) entry which is preliminary data.</text>
</comment>
<dbReference type="CDD" id="cd03384">
    <property type="entry name" value="PAP2_wunen"/>
    <property type="match status" value="1"/>
</dbReference>
<dbReference type="InterPro" id="IPR043216">
    <property type="entry name" value="PAP-like"/>
</dbReference>
<evidence type="ECO:0000256" key="1">
    <source>
        <dbReference type="ARBA" id="ARBA00004141"/>
    </source>
</evidence>
<evidence type="ECO:0000313" key="8">
    <source>
        <dbReference type="EMBL" id="KAJ6223961.1"/>
    </source>
</evidence>
<sequence>MTSSGGLYLVIQWTIWKGIIYESIHELMMIKCFAQRYEDDDDDNSFSLVNQLLQTGMRLAANSQTLPISSESNVRPLPLPFDDVGDEDPIIDEDRLPKMLPLNGVGLFILFINLYGIPFQRGFNCNDDSIRYPFKDDTINTTSLILYSLLIPFITIVTNELFVTKNCLEEDGDEVWYRKRHYWACFTMQVYIQLIQFLFAVAMSQSITDISKYSIGRLRPNFMDLCQPQVKSQTKPMDRFSKCENPYEYITEYKCTTNHDQWILKDVHLSFMSGHSSLSAVCLIYLVLYLQNRVQKTWLTPLKNLYQAGLIFLVIYTGLSRISDYKHHWSDVLTGLIQGTLVAIIVSIYVSDLIQTRTRYKRQSGNGINLYP</sequence>
<dbReference type="GO" id="GO:0006644">
    <property type="term" value="P:phospholipid metabolic process"/>
    <property type="evidence" value="ECO:0007669"/>
    <property type="project" value="InterPro"/>
</dbReference>
<feature type="transmembrane region" description="Helical" evidence="6">
    <location>
        <begin position="332"/>
        <end position="354"/>
    </location>
</feature>
<keyword evidence="3 6" id="KW-0812">Transmembrane</keyword>
<dbReference type="Gene3D" id="1.20.144.10">
    <property type="entry name" value="Phosphatidic acid phosphatase type 2/haloperoxidase"/>
    <property type="match status" value="1"/>
</dbReference>
<dbReference type="GO" id="GO:0007165">
    <property type="term" value="P:signal transduction"/>
    <property type="evidence" value="ECO:0007669"/>
    <property type="project" value="TreeGrafter"/>
</dbReference>
<dbReference type="InterPro" id="IPR000326">
    <property type="entry name" value="PAP2/HPO"/>
</dbReference>
<keyword evidence="9" id="KW-1185">Reference proteome</keyword>
<reference evidence="8" key="1">
    <citation type="submission" date="2022-12" db="EMBL/GenBank/DDBJ databases">
        <title>Genome assemblies of Blomia tropicalis.</title>
        <authorList>
            <person name="Cui Y."/>
        </authorList>
    </citation>
    <scope>NUCLEOTIDE SEQUENCE</scope>
    <source>
        <tissue evidence="8">Adult mites</tissue>
    </source>
</reference>